<dbReference type="CDD" id="cd08998">
    <property type="entry name" value="GH43_Arb43a-like"/>
    <property type="match status" value="1"/>
</dbReference>
<accession>A0ABW0LTP2</accession>
<keyword evidence="8" id="KW-1185">Reference proteome</keyword>
<dbReference type="InterPro" id="IPR032291">
    <property type="entry name" value="Abn2_C"/>
</dbReference>
<evidence type="ECO:0000313" key="8">
    <source>
        <dbReference type="Proteomes" id="UP001596105"/>
    </source>
</evidence>
<sequence length="476" mass="52287">MNKIAIGLGVAAMLLIGGCSQSPRHEVAYPSAPPQTAMFDTVHIDDEASWTTTNTHDPAIIKTDDGTYYVVSTDVKVGGPARPGVMVRQSKDLIHWQWVGRAFDGVPAEAAAWSGGPNLWAPDAEKFGDKYYLYYSSSTFGSNRSYIGVATSSSMEGPWQDEGEVVKTGEGDGPNAIDPNVVADADGKLWFVYGSFFDGIHILPLDPVTGKPKEAGFGQRIAARNTASESGAVEGPYLIYQPKLKKYFLFVSYDSLSSDYNVRVGRSDSITGPYLDYNGRDLADTAYDPQFDVGTKIMGGYKFGDADGWIAPGHNSILQDGDNDYIVHHARPEADPNWMYLHVRKLLWTADGWPVVSPERYAGEKVQPIPLTELADEWQRVVHERLIDGVAESKTLRLLANGRIGTEDGEDAWTFDGDHTLTLHWRSGDGEQTETLLVLTSWDWELNRATLVFTGLDDQGQAVWGKKVSPVVQSPE</sequence>
<protein>
    <submittedName>
        <fullName evidence="7">Arabinan endo-1,5-alpha-L-arabinosidase</fullName>
    </submittedName>
</protein>
<evidence type="ECO:0000256" key="2">
    <source>
        <dbReference type="ARBA" id="ARBA00009865"/>
    </source>
</evidence>
<comment type="similarity">
    <text evidence="2 5">Belongs to the glycosyl hydrolase 43 family.</text>
</comment>
<evidence type="ECO:0000259" key="6">
    <source>
        <dbReference type="Pfam" id="PF16369"/>
    </source>
</evidence>
<dbReference type="InterPro" id="IPR006710">
    <property type="entry name" value="Glyco_hydro_43"/>
</dbReference>
<dbReference type="PANTHER" id="PTHR43301:SF3">
    <property type="entry name" value="ARABINAN ENDO-1,5-ALPHA-L-ARABINOSIDASE A-RELATED"/>
    <property type="match status" value="1"/>
</dbReference>
<dbReference type="RefSeq" id="WP_378081301.1">
    <property type="nucleotide sequence ID" value="NZ_JBHSMH010000005.1"/>
</dbReference>
<dbReference type="EMBL" id="JBHSMH010000005">
    <property type="protein sequence ID" value="MFC5467933.1"/>
    <property type="molecule type" value="Genomic_DNA"/>
</dbReference>
<dbReference type="Pfam" id="PF04616">
    <property type="entry name" value="Glyco_hydro_43"/>
    <property type="match status" value="1"/>
</dbReference>
<proteinExistence type="inferred from homology"/>
<dbReference type="SUPFAM" id="SSF75005">
    <property type="entry name" value="Arabinanase/levansucrase/invertase"/>
    <property type="match status" value="1"/>
</dbReference>
<keyword evidence="4 5" id="KW-0326">Glycosidase</keyword>
<dbReference type="InterPro" id="IPR023296">
    <property type="entry name" value="Glyco_hydro_beta-prop_sf"/>
</dbReference>
<evidence type="ECO:0000256" key="1">
    <source>
        <dbReference type="ARBA" id="ARBA00004834"/>
    </source>
</evidence>
<dbReference type="Pfam" id="PF16369">
    <property type="entry name" value="GH43_C"/>
    <property type="match status" value="1"/>
</dbReference>
<organism evidence="7 8">
    <name type="scientific">Cohnella suwonensis</name>
    <dbReference type="NCBI Taxonomy" id="696072"/>
    <lineage>
        <taxon>Bacteria</taxon>
        <taxon>Bacillati</taxon>
        <taxon>Bacillota</taxon>
        <taxon>Bacilli</taxon>
        <taxon>Bacillales</taxon>
        <taxon>Paenibacillaceae</taxon>
        <taxon>Cohnella</taxon>
    </lineage>
</organism>
<keyword evidence="3 5" id="KW-0378">Hydrolase</keyword>
<evidence type="ECO:0000313" key="7">
    <source>
        <dbReference type="EMBL" id="MFC5467933.1"/>
    </source>
</evidence>
<name>A0ABW0LTP2_9BACL</name>
<dbReference type="PROSITE" id="PS51257">
    <property type="entry name" value="PROKAR_LIPOPROTEIN"/>
    <property type="match status" value="1"/>
</dbReference>
<reference evidence="8" key="1">
    <citation type="journal article" date="2019" name="Int. J. Syst. Evol. Microbiol.">
        <title>The Global Catalogue of Microorganisms (GCM) 10K type strain sequencing project: providing services to taxonomists for standard genome sequencing and annotation.</title>
        <authorList>
            <consortium name="The Broad Institute Genomics Platform"/>
            <consortium name="The Broad Institute Genome Sequencing Center for Infectious Disease"/>
            <person name="Wu L."/>
            <person name="Ma J."/>
        </authorList>
    </citation>
    <scope>NUCLEOTIDE SEQUENCE [LARGE SCALE GENOMIC DNA]</scope>
    <source>
        <strain evidence="8">CCUG 57113</strain>
    </source>
</reference>
<dbReference type="Gene3D" id="2.40.128.10">
    <property type="match status" value="1"/>
</dbReference>
<dbReference type="InterPro" id="IPR050727">
    <property type="entry name" value="GH43_arabinanases"/>
</dbReference>
<gene>
    <name evidence="7" type="ORF">ACFPPD_04320</name>
</gene>
<comment type="caution">
    <text evidence="7">The sequence shown here is derived from an EMBL/GenBank/DDBJ whole genome shotgun (WGS) entry which is preliminary data.</text>
</comment>
<dbReference type="PANTHER" id="PTHR43301">
    <property type="entry name" value="ARABINAN ENDO-1,5-ALPHA-L-ARABINOSIDASE"/>
    <property type="match status" value="1"/>
</dbReference>
<feature type="domain" description="Extracellular endo-alpha-(1-&gt;5)-L-arabinanase C-terminal" evidence="6">
    <location>
        <begin position="358"/>
        <end position="465"/>
    </location>
</feature>
<comment type="pathway">
    <text evidence="1">Glycan metabolism; L-arabinan degradation.</text>
</comment>
<evidence type="ECO:0000256" key="5">
    <source>
        <dbReference type="RuleBase" id="RU361187"/>
    </source>
</evidence>
<evidence type="ECO:0000256" key="3">
    <source>
        <dbReference type="ARBA" id="ARBA00022801"/>
    </source>
</evidence>
<evidence type="ECO:0000256" key="4">
    <source>
        <dbReference type="ARBA" id="ARBA00023295"/>
    </source>
</evidence>
<dbReference type="Proteomes" id="UP001596105">
    <property type="component" value="Unassembled WGS sequence"/>
</dbReference>
<dbReference type="Gene3D" id="2.115.10.20">
    <property type="entry name" value="Glycosyl hydrolase domain, family 43"/>
    <property type="match status" value="1"/>
</dbReference>